<evidence type="ECO:0000256" key="2">
    <source>
        <dbReference type="SAM" id="Phobius"/>
    </source>
</evidence>
<proteinExistence type="predicted"/>
<comment type="caution">
    <text evidence="3">The sequence shown here is derived from an EMBL/GenBank/DDBJ whole genome shotgun (WGS) entry which is preliminary data.</text>
</comment>
<evidence type="ECO:0000313" key="3">
    <source>
        <dbReference type="EMBL" id="OEH78802.1"/>
    </source>
</evidence>
<dbReference type="EMBL" id="JROU02000612">
    <property type="protein sequence ID" value="OEH78802.1"/>
    <property type="molecule type" value="Genomic_DNA"/>
</dbReference>
<keyword evidence="2" id="KW-0812">Transmembrane</keyword>
<feature type="region of interest" description="Disordered" evidence="1">
    <location>
        <begin position="139"/>
        <end position="199"/>
    </location>
</feature>
<evidence type="ECO:0000313" key="4">
    <source>
        <dbReference type="Proteomes" id="UP000095192"/>
    </source>
</evidence>
<keyword evidence="2" id="KW-0472">Membrane</keyword>
<feature type="compositionally biased region" description="Basic and acidic residues" evidence="1">
    <location>
        <begin position="178"/>
        <end position="197"/>
    </location>
</feature>
<keyword evidence="4" id="KW-1185">Reference proteome</keyword>
<dbReference type="VEuPathDB" id="ToxoDB:LOC34618227"/>
<dbReference type="InParanoid" id="A0A1D3D5R9"/>
<keyword evidence="2" id="KW-1133">Transmembrane helix</keyword>
<name>A0A1D3D5R9_9EIME</name>
<dbReference type="Proteomes" id="UP000095192">
    <property type="component" value="Unassembled WGS sequence"/>
</dbReference>
<feature type="compositionally biased region" description="Polar residues" evidence="1">
    <location>
        <begin position="156"/>
        <end position="165"/>
    </location>
</feature>
<feature type="region of interest" description="Disordered" evidence="1">
    <location>
        <begin position="308"/>
        <end position="330"/>
    </location>
</feature>
<reference evidence="3 4" key="1">
    <citation type="journal article" date="2016" name="BMC Genomics">
        <title>Comparative genomics reveals Cyclospora cayetanensis possesses coccidia-like metabolism and invasion components but unique surface antigens.</title>
        <authorList>
            <person name="Liu S."/>
            <person name="Wang L."/>
            <person name="Zheng H."/>
            <person name="Xu Z."/>
            <person name="Roellig D.M."/>
            <person name="Li N."/>
            <person name="Frace M.A."/>
            <person name="Tang K."/>
            <person name="Arrowood M.J."/>
            <person name="Moss D.M."/>
            <person name="Zhang L."/>
            <person name="Feng Y."/>
            <person name="Xiao L."/>
        </authorList>
    </citation>
    <scope>NUCLEOTIDE SEQUENCE [LARGE SCALE GENOMIC DNA]</scope>
    <source>
        <strain evidence="3 4">CHN_HEN01</strain>
    </source>
</reference>
<evidence type="ECO:0000256" key="1">
    <source>
        <dbReference type="SAM" id="MobiDB-lite"/>
    </source>
</evidence>
<sequence>MAVNTLDGMHEPVALISSDGPFHGQHTKKALLQVAHPPLPNPSAGPTPNPEEVKRLKYFGSSNRWRRHKTFQVLTIITSVVFFIWTMYLCRLKGRTEYKVAAVDRRLASGEAGGGDEGAGPSSDPKLCEGAEAVLGTEPEAEAAGEPSAVFDPAVATTSGTSTGEQRPRKRKKKLKHLKESEKEADSSAKKAKHGEPSIDPLEDFEALLQAEINLGPGTPSSIELSPFSLGQYLFPDSPVSQEEVPGFLIGHGEQGVEEASGHMTSPYSSPAIPEDEPFPDILGEFLEAEGLQEEKWLQLFDENLLGGSDSAPQVEDQAGAPSTVKQPLTTQIGEGTSSLSQEASSYSSDISPAAGSSLISIFPGSSPDLARHPYYRVPVGDPGATLPPFDPQNIPGKQGVPLSEILGDIRQLLLKSHLSELDMRTLQVDAYRLVQYANWVLSQPVQGKRAAIAVYFLARRFLVADAMWCINQVLGPPMNMHLWWDAFMEPLAEHVSVPPESKSRTGADWTLMAERLMVALYQYKLGQRPAAQEVVELKRQIFRWPCICRDFKSNAWDPWRDDDTGNDGHS</sequence>
<accession>A0A1D3D5R9</accession>
<gene>
    <name evidence="3" type="ORF">cyc_01169</name>
</gene>
<protein>
    <recommendedName>
        <fullName evidence="5">Transmembrane protein</fullName>
    </recommendedName>
</protein>
<evidence type="ECO:0008006" key="5">
    <source>
        <dbReference type="Google" id="ProtNLM"/>
    </source>
</evidence>
<feature type="compositionally biased region" description="Basic residues" evidence="1">
    <location>
        <begin position="168"/>
        <end position="177"/>
    </location>
</feature>
<dbReference type="AlphaFoldDB" id="A0A1D3D5R9"/>
<organism evidence="3 4">
    <name type="scientific">Cyclospora cayetanensis</name>
    <dbReference type="NCBI Taxonomy" id="88456"/>
    <lineage>
        <taxon>Eukaryota</taxon>
        <taxon>Sar</taxon>
        <taxon>Alveolata</taxon>
        <taxon>Apicomplexa</taxon>
        <taxon>Conoidasida</taxon>
        <taxon>Coccidia</taxon>
        <taxon>Eucoccidiorida</taxon>
        <taxon>Eimeriorina</taxon>
        <taxon>Eimeriidae</taxon>
        <taxon>Cyclospora</taxon>
    </lineage>
</organism>
<dbReference type="VEuPathDB" id="ToxoDB:cyc_01169"/>
<feature type="transmembrane region" description="Helical" evidence="2">
    <location>
        <begin position="71"/>
        <end position="89"/>
    </location>
</feature>